<feature type="region of interest" description="Disordered" evidence="1">
    <location>
        <begin position="61"/>
        <end position="84"/>
    </location>
</feature>
<proteinExistence type="predicted"/>
<sequence length="84" mass="9991">MDKAMLFYYTMEEISMNVDEIICEHILALVKNRLSGLRRIINLHKNKAKDKCLKTKKERKVDEVTEVESKEEDEMEDETYPIEP</sequence>
<comment type="caution">
    <text evidence="2">The sequence shown here is derived from an EMBL/GenBank/DDBJ whole genome shotgun (WGS) entry which is preliminary data.</text>
</comment>
<organism evidence="2 4">
    <name type="scientific">Cucumis melo var. makuwa</name>
    <name type="common">Oriental melon</name>
    <dbReference type="NCBI Taxonomy" id="1194695"/>
    <lineage>
        <taxon>Eukaryota</taxon>
        <taxon>Viridiplantae</taxon>
        <taxon>Streptophyta</taxon>
        <taxon>Embryophyta</taxon>
        <taxon>Tracheophyta</taxon>
        <taxon>Spermatophyta</taxon>
        <taxon>Magnoliopsida</taxon>
        <taxon>eudicotyledons</taxon>
        <taxon>Gunneridae</taxon>
        <taxon>Pentapetalae</taxon>
        <taxon>rosids</taxon>
        <taxon>fabids</taxon>
        <taxon>Cucurbitales</taxon>
        <taxon>Cucurbitaceae</taxon>
        <taxon>Benincaseae</taxon>
        <taxon>Cucumis</taxon>
    </lineage>
</organism>
<gene>
    <name evidence="3" type="ORF">E5676_scaffold506G001020</name>
    <name evidence="2" type="ORF">E6C27_scaffold270G002330</name>
</gene>
<evidence type="ECO:0000313" key="5">
    <source>
        <dbReference type="Proteomes" id="UP000321947"/>
    </source>
</evidence>
<dbReference type="Proteomes" id="UP000321947">
    <property type="component" value="Unassembled WGS sequence"/>
</dbReference>
<dbReference type="Proteomes" id="UP000321393">
    <property type="component" value="Unassembled WGS sequence"/>
</dbReference>
<evidence type="ECO:0000313" key="4">
    <source>
        <dbReference type="Proteomes" id="UP000321393"/>
    </source>
</evidence>
<name>A0A5A7T4G5_CUCMM</name>
<evidence type="ECO:0000256" key="1">
    <source>
        <dbReference type="SAM" id="MobiDB-lite"/>
    </source>
</evidence>
<dbReference type="EMBL" id="SSTD01019069">
    <property type="protein sequence ID" value="TYJ97039.1"/>
    <property type="molecule type" value="Genomic_DNA"/>
</dbReference>
<accession>A0A5A7T4G5</accession>
<evidence type="ECO:0000313" key="3">
    <source>
        <dbReference type="EMBL" id="TYJ97039.1"/>
    </source>
</evidence>
<dbReference type="EMBL" id="SSTE01018746">
    <property type="protein sequence ID" value="KAA0038354.1"/>
    <property type="molecule type" value="Genomic_DNA"/>
</dbReference>
<dbReference type="AlphaFoldDB" id="A0A5A7T4G5"/>
<evidence type="ECO:0000313" key="2">
    <source>
        <dbReference type="EMBL" id="KAA0038354.1"/>
    </source>
</evidence>
<protein>
    <submittedName>
        <fullName evidence="2">Uncharacterized protein</fullName>
    </submittedName>
</protein>
<reference evidence="4 5" key="1">
    <citation type="submission" date="2019-08" db="EMBL/GenBank/DDBJ databases">
        <title>Draft genome sequences of two oriental melons (Cucumis melo L. var makuwa).</title>
        <authorList>
            <person name="Kwon S.-Y."/>
        </authorList>
    </citation>
    <scope>NUCLEOTIDE SEQUENCE [LARGE SCALE GENOMIC DNA]</scope>
    <source>
        <strain evidence="5">cv. Chang Bougi</strain>
        <strain evidence="4">cv. SW 3</strain>
        <tissue evidence="2">Leaf</tissue>
    </source>
</reference>
<feature type="compositionally biased region" description="Acidic residues" evidence="1">
    <location>
        <begin position="64"/>
        <end position="84"/>
    </location>
</feature>